<name>A0A158IV48_9BURK</name>
<sequence>MRRCNLKEGDKATSGATVLEGIDSDTPHGVPLAFIGATLHCPACKSLGVLAGVGPRWPDTSMGKELALDGDMCVCKCTPSPRVIASQYDMYEDLESHDLESMGYTPSGIPLLYYHDEQITLRDRRTRRILADVDYRVKDGSSVIASGKTDAKGRTERVKTDNKQNFVIEIFQT</sequence>
<proteinExistence type="predicted"/>
<dbReference type="OrthoDB" id="8594232at2"/>
<dbReference type="Pfam" id="PF05488">
    <property type="entry name" value="PAAR_motif"/>
    <property type="match status" value="1"/>
</dbReference>
<protein>
    <submittedName>
        <fullName evidence="1">PAAR repeat-containing protein</fullName>
    </submittedName>
</protein>
<dbReference type="InterPro" id="IPR008727">
    <property type="entry name" value="PAAR_motif"/>
</dbReference>
<gene>
    <name evidence="1" type="ORF">AWB69_06641</name>
</gene>
<dbReference type="CDD" id="cd14744">
    <property type="entry name" value="PAAR_CT_2"/>
    <property type="match status" value="1"/>
</dbReference>
<accession>A0A158IV48</accession>
<dbReference type="AlphaFoldDB" id="A0A158IV48"/>
<reference evidence="1 2" key="1">
    <citation type="submission" date="2016-01" db="EMBL/GenBank/DDBJ databases">
        <authorList>
            <person name="Oliw E.H."/>
        </authorList>
    </citation>
    <scope>NUCLEOTIDE SEQUENCE [LARGE SCALE GENOMIC DNA]</scope>
    <source>
        <strain evidence="1">LMG 27134</strain>
    </source>
</reference>
<evidence type="ECO:0000313" key="1">
    <source>
        <dbReference type="EMBL" id="SAL59970.1"/>
    </source>
</evidence>
<evidence type="ECO:0000313" key="2">
    <source>
        <dbReference type="Proteomes" id="UP000054683"/>
    </source>
</evidence>
<organism evidence="1 2">
    <name type="scientific">Caballeronia udeis</name>
    <dbReference type="NCBI Taxonomy" id="1232866"/>
    <lineage>
        <taxon>Bacteria</taxon>
        <taxon>Pseudomonadati</taxon>
        <taxon>Pseudomonadota</taxon>
        <taxon>Betaproteobacteria</taxon>
        <taxon>Burkholderiales</taxon>
        <taxon>Burkholderiaceae</taxon>
        <taxon>Caballeronia</taxon>
    </lineage>
</organism>
<dbReference type="EMBL" id="FCOK02000061">
    <property type="protein sequence ID" value="SAL59970.1"/>
    <property type="molecule type" value="Genomic_DNA"/>
</dbReference>
<dbReference type="Proteomes" id="UP000054683">
    <property type="component" value="Unassembled WGS sequence"/>
</dbReference>
<dbReference type="RefSeq" id="WP_082913674.1">
    <property type="nucleotide sequence ID" value="NZ_FCOK02000061.1"/>
</dbReference>